<reference evidence="1 3" key="1">
    <citation type="submission" date="2011-05" db="EMBL/GenBank/DDBJ databases">
        <authorList>
            <person name="Muzny D."/>
            <person name="Qin X."/>
            <person name="Deng J."/>
            <person name="Jiang H."/>
            <person name="Liu Y."/>
            <person name="Qu J."/>
            <person name="Song X.-Z."/>
            <person name="Zhang L."/>
            <person name="Thornton R."/>
            <person name="Coyle M."/>
            <person name="Francisco L."/>
            <person name="Jackson L."/>
            <person name="Javaid M."/>
            <person name="Korchina V."/>
            <person name="Kovar C."/>
            <person name="Mata R."/>
            <person name="Mathew T."/>
            <person name="Ngo R."/>
            <person name="Nguyen L."/>
            <person name="Nguyen N."/>
            <person name="Okwuonu G."/>
            <person name="Ongeri F."/>
            <person name="Pham C."/>
            <person name="Simmons D."/>
            <person name="Wilczek-Boney K."/>
            <person name="Hale W."/>
            <person name="Jakkamsetti A."/>
            <person name="Pham P."/>
            <person name="Ruth R."/>
            <person name="San Lucas F."/>
            <person name="Warren J."/>
            <person name="Zhang J."/>
            <person name="Zhao Z."/>
            <person name="Zhou C."/>
            <person name="Zhu D."/>
            <person name="Lee S."/>
            <person name="Bess C."/>
            <person name="Blankenburg K."/>
            <person name="Forbes L."/>
            <person name="Fu Q."/>
            <person name="Gubbala S."/>
            <person name="Hirani K."/>
            <person name="Jayaseelan J.C."/>
            <person name="Lara F."/>
            <person name="Munidasa M."/>
            <person name="Palculict T."/>
            <person name="Patil S."/>
            <person name="Pu L.-L."/>
            <person name="Saada N."/>
            <person name="Tang L."/>
            <person name="Weissenberger G."/>
            <person name="Zhu Y."/>
            <person name="Hemphill L."/>
            <person name="Shang Y."/>
            <person name="Youmans B."/>
            <person name="Ayvaz T."/>
            <person name="Ross M."/>
            <person name="Santibanez J."/>
            <person name="Aqrawi P."/>
            <person name="Gross S."/>
            <person name="Joshi V."/>
            <person name="Fowler G."/>
            <person name="Nazareth L."/>
            <person name="Reid J."/>
            <person name="Worley K."/>
            <person name="Petrosino J."/>
            <person name="Highlander S."/>
            <person name="Gibbs R."/>
        </authorList>
    </citation>
    <scope>NUCLEOTIDE SEQUENCE [LARGE SCALE GENOMIC DNA]</scope>
    <source>
        <strain evidence="1 3">ATCC 33926</strain>
    </source>
</reference>
<dbReference type="RefSeq" id="WP_003778578.1">
    <property type="nucleotide sequence ID" value="NZ_CP094241.1"/>
</dbReference>
<evidence type="ECO:0000313" key="2">
    <source>
        <dbReference type="EMBL" id="UNV86161.1"/>
    </source>
</evidence>
<dbReference type="EMBL" id="AFQE01000081">
    <property type="protein sequence ID" value="EGQ76711.1"/>
    <property type="molecule type" value="Genomic_DNA"/>
</dbReference>
<reference evidence="2 4" key="2">
    <citation type="submission" date="2022-03" db="EMBL/GenBank/DDBJ databases">
        <title>Genome sequencing of Neisseria macacae.</title>
        <authorList>
            <person name="Baek M.-G."/>
        </authorList>
    </citation>
    <scope>NUCLEOTIDE SEQUENCE [LARGE SCALE GENOMIC DNA]</scope>
    <source>
        <strain evidence="2 4">ATCC 33926</strain>
    </source>
</reference>
<protein>
    <submittedName>
        <fullName evidence="2">DUF4299 domain-containing protein</fullName>
    </submittedName>
</protein>
<keyword evidence="4" id="KW-1185">Reference proteome</keyword>
<proteinExistence type="predicted"/>
<organism evidence="1 3">
    <name type="scientific">Neisseria macacae ATCC 33926</name>
    <dbReference type="NCBI Taxonomy" id="997348"/>
    <lineage>
        <taxon>Bacteria</taxon>
        <taxon>Pseudomonadati</taxon>
        <taxon>Pseudomonadota</taxon>
        <taxon>Betaproteobacteria</taxon>
        <taxon>Neisseriales</taxon>
        <taxon>Neisseriaceae</taxon>
        <taxon>Neisseria</taxon>
    </lineage>
</organism>
<evidence type="ECO:0000313" key="1">
    <source>
        <dbReference type="EMBL" id="EGQ76711.1"/>
    </source>
</evidence>
<dbReference type="Pfam" id="PF14132">
    <property type="entry name" value="DUF4299"/>
    <property type="match status" value="1"/>
</dbReference>
<dbReference type="InterPro" id="IPR025387">
    <property type="entry name" value="DUF4299"/>
</dbReference>
<dbReference type="AlphaFoldDB" id="A0AA36XK92"/>
<dbReference type="Proteomes" id="UP000829455">
    <property type="component" value="Chromosome"/>
</dbReference>
<dbReference type="Proteomes" id="UP000004982">
    <property type="component" value="Unassembled WGS sequence"/>
</dbReference>
<accession>A0AA36XK92</accession>
<dbReference type="EMBL" id="CP094241">
    <property type="protein sequence ID" value="UNV86161.1"/>
    <property type="molecule type" value="Genomic_DNA"/>
</dbReference>
<gene>
    <name evidence="1" type="ORF">HMPREF9418_1691</name>
    <name evidence="2" type="ORF">MON40_06680</name>
</gene>
<evidence type="ECO:0000313" key="4">
    <source>
        <dbReference type="Proteomes" id="UP000829455"/>
    </source>
</evidence>
<name>A0AA36XK92_9NEIS</name>
<sequence length="300" mass="34505">MSISFYIKNPKKLFSRMPVLTVQECFQLSSQPLAQFSFDEHDEDFDLKRFQTLPLSDFECLLLGVNEKSGRGFELSFDEDTQEYAVRQFTPSTLEDWQIALQYLADLARALKQPITCETGETFTADTIQTFDFKPDIQAGISMVPFEDENEIQNYKFYGVTRPVALNKEIRDKILADNDPLAAFSCLMRETQWLDAYSAHQMIGKNSDTGELVGFYVLNPELPTILPYQPEIEYGTDLDISNNDISSWRLIFTNDDDSPTELPYETFIAQLPKEKYRFIDAAYILLEAFTKDELAQLAIE</sequence>
<evidence type="ECO:0000313" key="3">
    <source>
        <dbReference type="Proteomes" id="UP000004982"/>
    </source>
</evidence>